<proteinExistence type="predicted"/>
<protein>
    <submittedName>
        <fullName evidence="1">Uncharacterized protein</fullName>
    </submittedName>
</protein>
<sequence length="247" mass="26259">MTTIRWDTPAETDAAWGWLEPLLGEFGTVGCLVPAGFEAHVSVPNSRDPENNGCSLVQTHDDARPDGRDQLDRLLAVLGLTGPGTDRVLHCAIWEGFGGMFREPDGTVGGASLGISFGAGDELTPQQLEAERRRIEAEWAASRPPRPPATTLHLPHRDHYTWTTTAGRLRADVGTLDGFSPTIVFPADPAGGSGPAAGGWLWHSEIDGRRTEIGGPAALLAPLLTPEWGGIAVERADLLGEIPGWPA</sequence>
<organism evidence="1 2">
    <name type="scientific">Salana multivorans</name>
    <dbReference type="NCBI Taxonomy" id="120377"/>
    <lineage>
        <taxon>Bacteria</taxon>
        <taxon>Bacillati</taxon>
        <taxon>Actinomycetota</taxon>
        <taxon>Actinomycetes</taxon>
        <taxon>Micrococcales</taxon>
        <taxon>Beutenbergiaceae</taxon>
        <taxon>Salana</taxon>
    </lineage>
</organism>
<dbReference type="RefSeq" id="WP_123737921.1">
    <property type="nucleotide sequence ID" value="NZ_RKHQ01000001.1"/>
</dbReference>
<dbReference type="OrthoDB" id="2426596at2"/>
<accession>A0A3N2D775</accession>
<gene>
    <name evidence="1" type="ORF">EDD28_0192</name>
</gene>
<reference evidence="1 2" key="1">
    <citation type="submission" date="2018-11" db="EMBL/GenBank/DDBJ databases">
        <title>Sequencing the genomes of 1000 actinobacteria strains.</title>
        <authorList>
            <person name="Klenk H.-P."/>
        </authorList>
    </citation>
    <scope>NUCLEOTIDE SEQUENCE [LARGE SCALE GENOMIC DNA]</scope>
    <source>
        <strain evidence="1 2">DSM 13521</strain>
    </source>
</reference>
<evidence type="ECO:0000313" key="1">
    <source>
        <dbReference type="EMBL" id="ROR95631.1"/>
    </source>
</evidence>
<dbReference type="EMBL" id="RKHQ01000001">
    <property type="protein sequence ID" value="ROR95631.1"/>
    <property type="molecule type" value="Genomic_DNA"/>
</dbReference>
<evidence type="ECO:0000313" key="2">
    <source>
        <dbReference type="Proteomes" id="UP000275356"/>
    </source>
</evidence>
<dbReference type="Proteomes" id="UP000275356">
    <property type="component" value="Unassembled WGS sequence"/>
</dbReference>
<keyword evidence="2" id="KW-1185">Reference proteome</keyword>
<name>A0A3N2D775_9MICO</name>
<comment type="caution">
    <text evidence="1">The sequence shown here is derived from an EMBL/GenBank/DDBJ whole genome shotgun (WGS) entry which is preliminary data.</text>
</comment>
<dbReference type="AlphaFoldDB" id="A0A3N2D775"/>